<dbReference type="AlphaFoldDB" id="A0A0F9EWA1"/>
<name>A0A0F9EWA1_9ZZZZ</name>
<gene>
    <name evidence="1" type="ORF">LCGC14_2025210</name>
</gene>
<dbReference type="EMBL" id="LAZR01023470">
    <property type="protein sequence ID" value="KKL78398.1"/>
    <property type="molecule type" value="Genomic_DNA"/>
</dbReference>
<comment type="caution">
    <text evidence="1">The sequence shown here is derived from an EMBL/GenBank/DDBJ whole genome shotgun (WGS) entry which is preliminary data.</text>
</comment>
<proteinExistence type="predicted"/>
<organism evidence="1">
    <name type="scientific">marine sediment metagenome</name>
    <dbReference type="NCBI Taxonomy" id="412755"/>
    <lineage>
        <taxon>unclassified sequences</taxon>
        <taxon>metagenomes</taxon>
        <taxon>ecological metagenomes</taxon>
    </lineage>
</organism>
<accession>A0A0F9EWA1</accession>
<reference evidence="1" key="1">
    <citation type="journal article" date="2015" name="Nature">
        <title>Complex archaea that bridge the gap between prokaryotes and eukaryotes.</title>
        <authorList>
            <person name="Spang A."/>
            <person name="Saw J.H."/>
            <person name="Jorgensen S.L."/>
            <person name="Zaremba-Niedzwiedzka K."/>
            <person name="Martijn J."/>
            <person name="Lind A.E."/>
            <person name="van Eijk R."/>
            <person name="Schleper C."/>
            <person name="Guy L."/>
            <person name="Ettema T.J."/>
        </authorList>
    </citation>
    <scope>NUCLEOTIDE SEQUENCE</scope>
</reference>
<sequence>MGFTKTKPVYASDGFAVWEGTVENGDNKGDKYLKIKFLGHTTNVFQVKEKGD</sequence>
<protein>
    <submittedName>
        <fullName evidence="1">Uncharacterized protein</fullName>
    </submittedName>
</protein>
<evidence type="ECO:0000313" key="1">
    <source>
        <dbReference type="EMBL" id="KKL78398.1"/>
    </source>
</evidence>